<feature type="binding site" evidence="11">
    <location>
        <position position="141"/>
    </location>
    <ligand>
        <name>ATP</name>
        <dbReference type="ChEBI" id="CHEBI:30616"/>
    </ligand>
</feature>
<evidence type="ECO:0000313" key="12">
    <source>
        <dbReference type="EMBL" id="AVG24073.1"/>
    </source>
</evidence>
<keyword evidence="8 11" id="KW-0067">ATP-binding</keyword>
<evidence type="ECO:0000256" key="2">
    <source>
        <dbReference type="ARBA" id="ARBA00006997"/>
    </source>
</evidence>
<dbReference type="CDD" id="cd00464">
    <property type="entry name" value="SK"/>
    <property type="match status" value="1"/>
</dbReference>
<accession>A0A2L2BQX6</accession>
<keyword evidence="5 11" id="KW-0808">Transferase</keyword>
<comment type="catalytic activity">
    <reaction evidence="10 11">
        <text>shikimate + ATP = 3-phosphoshikimate + ADP + H(+)</text>
        <dbReference type="Rhea" id="RHEA:13121"/>
        <dbReference type="ChEBI" id="CHEBI:15378"/>
        <dbReference type="ChEBI" id="CHEBI:30616"/>
        <dbReference type="ChEBI" id="CHEBI:36208"/>
        <dbReference type="ChEBI" id="CHEBI:145989"/>
        <dbReference type="ChEBI" id="CHEBI:456216"/>
        <dbReference type="EC" id="2.7.1.71"/>
    </reaction>
</comment>
<dbReference type="Proteomes" id="UP000243077">
    <property type="component" value="Chromosome"/>
</dbReference>
<dbReference type="GO" id="GO:0004765">
    <property type="term" value="F:shikimate kinase activity"/>
    <property type="evidence" value="ECO:0007669"/>
    <property type="project" value="UniProtKB-UniRule"/>
</dbReference>
<feature type="binding site" evidence="11">
    <location>
        <position position="107"/>
    </location>
    <ligand>
        <name>ATP</name>
        <dbReference type="ChEBI" id="CHEBI:30616"/>
    </ligand>
</feature>
<evidence type="ECO:0000256" key="4">
    <source>
        <dbReference type="ARBA" id="ARBA00022605"/>
    </source>
</evidence>
<dbReference type="PRINTS" id="PR01100">
    <property type="entry name" value="SHIKIMTKNASE"/>
</dbReference>
<evidence type="ECO:0000256" key="11">
    <source>
        <dbReference type="HAMAP-Rule" id="MF_00109"/>
    </source>
</evidence>
<keyword evidence="13" id="KW-1185">Reference proteome</keyword>
<dbReference type="EMBL" id="CP026923">
    <property type="protein sequence ID" value="AVG24073.1"/>
    <property type="molecule type" value="Genomic_DNA"/>
</dbReference>
<dbReference type="SUPFAM" id="SSF52540">
    <property type="entry name" value="P-loop containing nucleoside triphosphate hydrolases"/>
    <property type="match status" value="1"/>
</dbReference>
<evidence type="ECO:0000256" key="5">
    <source>
        <dbReference type="ARBA" id="ARBA00022679"/>
    </source>
</evidence>
<sequence>MGPPASGKTKIGKVLSKRLNEPFVDTDTVLKTRYGPIPAIFADQGEYWFRAREAEVVAEFLDAPGVLSLGGGAVTTAGTREALADHTVVLLEISAEAVAPRLHNDKRPLLSGGVAQWEELVAGRKGWYDEVATWRIDVSHRPIDEVAEEIAEYLEGAND</sequence>
<gene>
    <name evidence="11" type="primary">aroK</name>
    <name evidence="12" type="ORF">C3B54_111108</name>
</gene>
<comment type="pathway">
    <text evidence="1 11">Metabolic intermediate biosynthesis; chorismate biosynthesis; chorismate from D-erythrose 4-phosphate and phosphoenolpyruvate: step 5/7.</text>
</comment>
<dbReference type="HAMAP" id="MF_00109">
    <property type="entry name" value="Shikimate_kinase"/>
    <property type="match status" value="1"/>
</dbReference>
<dbReference type="PANTHER" id="PTHR21087:SF16">
    <property type="entry name" value="SHIKIMATE KINASE 1, CHLOROPLASTIC"/>
    <property type="match status" value="1"/>
</dbReference>
<organism evidence="12 13">
    <name type="scientific">Pontimonas salivibrio</name>
    <dbReference type="NCBI Taxonomy" id="1159327"/>
    <lineage>
        <taxon>Bacteria</taxon>
        <taxon>Bacillati</taxon>
        <taxon>Actinomycetota</taxon>
        <taxon>Actinomycetes</taxon>
        <taxon>Micrococcales</taxon>
        <taxon>Microbacteriaceae</taxon>
        <taxon>Pontimonas</taxon>
    </lineage>
</organism>
<dbReference type="AlphaFoldDB" id="A0A2L2BQX6"/>
<dbReference type="InterPro" id="IPR027417">
    <property type="entry name" value="P-loop_NTPase"/>
</dbReference>
<dbReference type="GO" id="GO:0009423">
    <property type="term" value="P:chorismate biosynthetic process"/>
    <property type="evidence" value="ECO:0007669"/>
    <property type="project" value="UniProtKB-UniRule"/>
</dbReference>
<evidence type="ECO:0000313" key="13">
    <source>
        <dbReference type="Proteomes" id="UP000243077"/>
    </source>
</evidence>
<proteinExistence type="inferred from homology"/>
<name>A0A2L2BQX6_9MICO</name>
<feature type="binding site" evidence="11">
    <location>
        <position position="50"/>
    </location>
    <ligand>
        <name>substrate</name>
    </ligand>
</feature>
<dbReference type="GO" id="GO:0009073">
    <property type="term" value="P:aromatic amino acid family biosynthetic process"/>
    <property type="evidence" value="ECO:0007669"/>
    <property type="project" value="UniProtKB-KW"/>
</dbReference>
<keyword evidence="11" id="KW-0479">Metal-binding</keyword>
<dbReference type="EC" id="2.7.1.71" evidence="3 11"/>
<keyword evidence="4 11" id="KW-0028">Amino-acid biosynthesis</keyword>
<comment type="function">
    <text evidence="11">Catalyzes the specific phosphorylation of the 3-hydroxyl group of shikimic acid using ATP as a cosubstrate.</text>
</comment>
<comment type="subcellular location">
    <subcellularLocation>
        <location evidence="11">Cytoplasm</location>
    </subcellularLocation>
</comment>
<feature type="binding site" evidence="11">
    <location>
        <position position="27"/>
    </location>
    <ligand>
        <name>substrate</name>
    </ligand>
</feature>
<feature type="binding site" evidence="11">
    <location>
        <begin position="5"/>
        <end position="10"/>
    </location>
    <ligand>
        <name>ATP</name>
        <dbReference type="ChEBI" id="CHEBI:30616"/>
    </ligand>
</feature>
<dbReference type="Gene3D" id="3.40.50.300">
    <property type="entry name" value="P-loop containing nucleotide triphosphate hydrolases"/>
    <property type="match status" value="1"/>
</dbReference>
<evidence type="ECO:0000256" key="1">
    <source>
        <dbReference type="ARBA" id="ARBA00004842"/>
    </source>
</evidence>
<dbReference type="PANTHER" id="PTHR21087">
    <property type="entry name" value="SHIKIMATE KINASE"/>
    <property type="match status" value="1"/>
</dbReference>
<keyword evidence="7 11" id="KW-0418">Kinase</keyword>
<dbReference type="GO" id="GO:0005829">
    <property type="term" value="C:cytosol"/>
    <property type="evidence" value="ECO:0007669"/>
    <property type="project" value="TreeGrafter"/>
</dbReference>
<feature type="binding site" evidence="11">
    <location>
        <position position="71"/>
    </location>
    <ligand>
        <name>substrate</name>
    </ligand>
</feature>
<protein>
    <recommendedName>
        <fullName evidence="3 11">Shikimate kinase</fullName>
        <shortName evidence="11">SK</shortName>
        <ecNumber evidence="3 11">2.7.1.71</ecNumber>
    </recommendedName>
</protein>
<dbReference type="InterPro" id="IPR023000">
    <property type="entry name" value="Shikimate_kinase_CS"/>
</dbReference>
<evidence type="ECO:0000256" key="8">
    <source>
        <dbReference type="ARBA" id="ARBA00022840"/>
    </source>
</evidence>
<evidence type="ECO:0000256" key="6">
    <source>
        <dbReference type="ARBA" id="ARBA00022741"/>
    </source>
</evidence>
<evidence type="ECO:0000256" key="9">
    <source>
        <dbReference type="ARBA" id="ARBA00023141"/>
    </source>
</evidence>
<dbReference type="InterPro" id="IPR031322">
    <property type="entry name" value="Shikimate/glucono_kinase"/>
</dbReference>
<dbReference type="GO" id="GO:0000287">
    <property type="term" value="F:magnesium ion binding"/>
    <property type="evidence" value="ECO:0007669"/>
    <property type="project" value="UniProtKB-UniRule"/>
</dbReference>
<dbReference type="UniPathway" id="UPA00053">
    <property type="reaction ID" value="UER00088"/>
</dbReference>
<keyword evidence="9 11" id="KW-0057">Aromatic amino acid biosynthesis</keyword>
<evidence type="ECO:0000256" key="3">
    <source>
        <dbReference type="ARBA" id="ARBA00012154"/>
    </source>
</evidence>
<dbReference type="PROSITE" id="PS01128">
    <property type="entry name" value="SHIKIMATE_KINASE"/>
    <property type="match status" value="1"/>
</dbReference>
<comment type="similarity">
    <text evidence="2 11">Belongs to the shikimate kinase family.</text>
</comment>
<feature type="binding site" evidence="11">
    <location>
        <position position="9"/>
    </location>
    <ligand>
        <name>Mg(2+)</name>
        <dbReference type="ChEBI" id="CHEBI:18420"/>
    </ligand>
</feature>
<reference evidence="12 13" key="1">
    <citation type="submission" date="2018-02" db="EMBL/GenBank/DDBJ databases">
        <title>Complete genome of the streamlined marine actinobacterium Pontimonas salivibrio CL-TW6 adapted to coastal planktonic lifestype.</title>
        <authorList>
            <person name="Cho B.C."/>
            <person name="Hardies S.C."/>
            <person name="Jang G.I."/>
            <person name="Hwang C.Y."/>
        </authorList>
    </citation>
    <scope>NUCLEOTIDE SEQUENCE [LARGE SCALE GENOMIC DNA]</scope>
    <source>
        <strain evidence="12 13">CL-TW6</strain>
    </source>
</reference>
<keyword evidence="11" id="KW-0963">Cytoplasm</keyword>
<dbReference type="KEGG" id="psai:C3B54_111108"/>
<keyword evidence="6 11" id="KW-0547">Nucleotide-binding</keyword>
<keyword evidence="11" id="KW-0460">Magnesium</keyword>
<dbReference type="Pfam" id="PF01202">
    <property type="entry name" value="SKI"/>
    <property type="match status" value="1"/>
</dbReference>
<evidence type="ECO:0000256" key="10">
    <source>
        <dbReference type="ARBA" id="ARBA00048567"/>
    </source>
</evidence>
<comment type="cofactor">
    <cofactor evidence="11">
        <name>Mg(2+)</name>
        <dbReference type="ChEBI" id="CHEBI:18420"/>
    </cofactor>
    <text evidence="11">Binds 1 Mg(2+) ion per subunit.</text>
</comment>
<evidence type="ECO:0000256" key="7">
    <source>
        <dbReference type="ARBA" id="ARBA00022777"/>
    </source>
</evidence>
<comment type="subunit">
    <text evidence="11">Monomer.</text>
</comment>
<dbReference type="GO" id="GO:0008652">
    <property type="term" value="P:amino acid biosynthetic process"/>
    <property type="evidence" value="ECO:0007669"/>
    <property type="project" value="UniProtKB-KW"/>
</dbReference>
<dbReference type="GO" id="GO:0005524">
    <property type="term" value="F:ATP binding"/>
    <property type="evidence" value="ECO:0007669"/>
    <property type="project" value="UniProtKB-UniRule"/>
</dbReference>
<dbReference type="InterPro" id="IPR000623">
    <property type="entry name" value="Shikimate_kinase/TSH1"/>
</dbReference>
<feature type="binding site" evidence="11">
    <location>
        <position position="124"/>
    </location>
    <ligand>
        <name>substrate</name>
    </ligand>
</feature>